<evidence type="ECO:0000313" key="2">
    <source>
        <dbReference type="EMBL" id="MFD2670627.1"/>
    </source>
</evidence>
<feature type="transmembrane region" description="Helical" evidence="1">
    <location>
        <begin position="313"/>
        <end position="331"/>
    </location>
</feature>
<protein>
    <submittedName>
        <fullName evidence="2">ABC transporter permease</fullName>
    </submittedName>
</protein>
<keyword evidence="3" id="KW-1185">Reference proteome</keyword>
<comment type="caution">
    <text evidence="2">The sequence shown here is derived from an EMBL/GenBank/DDBJ whole genome shotgun (WGS) entry which is preliminary data.</text>
</comment>
<feature type="transmembrane region" description="Helical" evidence="1">
    <location>
        <begin position="380"/>
        <end position="401"/>
    </location>
</feature>
<organism evidence="2 3">
    <name type="scientific">Marinicrinis sediminis</name>
    <dbReference type="NCBI Taxonomy" id="1652465"/>
    <lineage>
        <taxon>Bacteria</taxon>
        <taxon>Bacillati</taxon>
        <taxon>Bacillota</taxon>
        <taxon>Bacilli</taxon>
        <taxon>Bacillales</taxon>
        <taxon>Paenibacillaceae</taxon>
    </lineage>
</organism>
<feature type="transmembrane region" description="Helical" evidence="1">
    <location>
        <begin position="351"/>
        <end position="374"/>
    </location>
</feature>
<dbReference type="InterPro" id="IPR010288">
    <property type="entry name" value="EcsB_ABC"/>
</dbReference>
<proteinExistence type="predicted"/>
<keyword evidence="1" id="KW-0472">Membrane</keyword>
<name>A0ABW5R6H8_9BACL</name>
<feature type="transmembrane region" description="Helical" evidence="1">
    <location>
        <begin position="57"/>
        <end position="79"/>
    </location>
</feature>
<dbReference type="Proteomes" id="UP001597497">
    <property type="component" value="Unassembled WGS sequence"/>
</dbReference>
<dbReference type="RefSeq" id="WP_379928036.1">
    <property type="nucleotide sequence ID" value="NZ_JBHUMM010000005.1"/>
</dbReference>
<keyword evidence="1" id="KW-0812">Transmembrane</keyword>
<gene>
    <name evidence="2" type="ORF">ACFSUC_03255</name>
</gene>
<accession>A0ABW5R6H8</accession>
<evidence type="ECO:0000313" key="3">
    <source>
        <dbReference type="Proteomes" id="UP001597497"/>
    </source>
</evidence>
<feature type="transmembrane region" description="Helical" evidence="1">
    <location>
        <begin position="194"/>
        <end position="212"/>
    </location>
</feature>
<dbReference type="EMBL" id="JBHUMM010000005">
    <property type="protein sequence ID" value="MFD2670627.1"/>
    <property type="molecule type" value="Genomic_DNA"/>
</dbReference>
<feature type="transmembrane region" description="Helical" evidence="1">
    <location>
        <begin position="106"/>
        <end position="124"/>
    </location>
</feature>
<feature type="transmembrane region" description="Helical" evidence="1">
    <location>
        <begin position="136"/>
        <end position="157"/>
    </location>
</feature>
<evidence type="ECO:0000256" key="1">
    <source>
        <dbReference type="SAM" id="Phobius"/>
    </source>
</evidence>
<reference evidence="3" key="1">
    <citation type="journal article" date="2019" name="Int. J. Syst. Evol. Microbiol.">
        <title>The Global Catalogue of Microorganisms (GCM) 10K type strain sequencing project: providing services to taxonomists for standard genome sequencing and annotation.</title>
        <authorList>
            <consortium name="The Broad Institute Genomics Platform"/>
            <consortium name="The Broad Institute Genome Sequencing Center for Infectious Disease"/>
            <person name="Wu L."/>
            <person name="Ma J."/>
        </authorList>
    </citation>
    <scope>NUCLEOTIDE SEQUENCE [LARGE SCALE GENOMIC DNA]</scope>
    <source>
        <strain evidence="3">KCTC 33676</strain>
    </source>
</reference>
<keyword evidence="1" id="KW-1133">Transmembrane helix</keyword>
<sequence>MNMDALYKQRRQQFWGKVLPFLRYVLSSGFLFFAGACGSVFIYYYQKLLDAFPADFPFVWVAVLVLLPFVLITPLRTYLQEADLVFLMANPIPMSPYMGMIMRRAWLLKSVLILLPWFLLWPLYRLWIDEADLSLLLFVWVYAGLLVLQLLNVWGRWIEVSLVATVQRVLLLQVRRIAMFLILFLFFARGTVEALLVLVLFVVIVLLAAVFLPRHPLPWEYLIQSEKRDRARVYRTLQLFVDVPFLQADTKRVSRVALWLGHRTKWLPFRSEWKFHHLNSKLFIRGEEAGIILRQWLVVALLMGVSSTTVVTLLFAAAGWYVTAVQLTVYARRMTDKRIWHSYAISPEEPVAAASSVSFWLYAVGAIWIGIWLLVLAWSIWSVILVFAALVLSRLYFIGVLRRKLSKEQERI</sequence>
<feature type="transmembrane region" description="Helical" evidence="1">
    <location>
        <begin position="21"/>
        <end position="45"/>
    </location>
</feature>
<dbReference type="Pfam" id="PF05975">
    <property type="entry name" value="EcsB"/>
    <property type="match status" value="1"/>
</dbReference>